<proteinExistence type="predicted"/>
<feature type="compositionally biased region" description="Low complexity" evidence="1">
    <location>
        <begin position="131"/>
        <end position="142"/>
    </location>
</feature>
<feature type="signal peptide" evidence="2">
    <location>
        <begin position="1"/>
        <end position="28"/>
    </location>
</feature>
<evidence type="ECO:0000313" key="3">
    <source>
        <dbReference type="EMBL" id="MCY1719739.1"/>
    </source>
</evidence>
<feature type="compositionally biased region" description="Low complexity" evidence="1">
    <location>
        <begin position="101"/>
        <end position="111"/>
    </location>
</feature>
<feature type="compositionally biased region" description="Basic and acidic residues" evidence="1">
    <location>
        <begin position="37"/>
        <end position="73"/>
    </location>
</feature>
<name>A0A9X3F373_9BACT</name>
<feature type="compositionally biased region" description="Polar residues" evidence="1">
    <location>
        <begin position="80"/>
        <end position="100"/>
    </location>
</feature>
<gene>
    <name evidence="3" type="ORF">OU798_05260</name>
</gene>
<protein>
    <submittedName>
        <fullName evidence="3">Uncharacterized protein</fullName>
    </submittedName>
</protein>
<comment type="caution">
    <text evidence="3">The sequence shown here is derived from an EMBL/GenBank/DDBJ whole genome shotgun (WGS) entry which is preliminary data.</text>
</comment>
<dbReference type="RefSeq" id="WP_343332076.1">
    <property type="nucleotide sequence ID" value="NZ_JAPOHD010000010.1"/>
</dbReference>
<keyword evidence="2" id="KW-0732">Signal</keyword>
<accession>A0A9X3F373</accession>
<organism evidence="3 4">
    <name type="scientific">Draconibacterium aestuarii</name>
    <dbReference type="NCBI Taxonomy" id="2998507"/>
    <lineage>
        <taxon>Bacteria</taxon>
        <taxon>Pseudomonadati</taxon>
        <taxon>Bacteroidota</taxon>
        <taxon>Bacteroidia</taxon>
        <taxon>Marinilabiliales</taxon>
        <taxon>Prolixibacteraceae</taxon>
        <taxon>Draconibacterium</taxon>
    </lineage>
</organism>
<feature type="compositionally biased region" description="Polar residues" evidence="1">
    <location>
        <begin position="156"/>
        <end position="180"/>
    </location>
</feature>
<dbReference type="Proteomes" id="UP001145087">
    <property type="component" value="Unassembled WGS sequence"/>
</dbReference>
<sequence>MKATKLRLFATMITLAAVTTATILPAQAQRRSTQQHAENREPDRRKNVRETVQKKSTYKDYDKVQRTSVDPKLKAKRNVQQKSKTSVSRDSNNRNKNATINNSQNSQRSQSAPRTVSKSREDVRKYSTQPGNTNSRGTTNRNAGIYANRSSKTDVTRSSNRSGGDTRYTNNKSGSTSSRSNIRKPDRSSATHNRNFYRVDNTDKRYIPNKNYKGKSGYWTGNKRPGKMNYNRNDSKYYSRYNHQKYNHWDRNWERYRWNQNSWRDYYYGYNPRSYVYHNHYYHHYKYGHVIRRFDYRPQIFVHNHHNYYCYNGHFFRYRMGVGYVLVDLPFGFEFDYLPRGYEQVYINGYMYFRLGNLFFEWGNQGFSLVHYPERYYAYNDGYISQGYHFNDDYNYDEF</sequence>
<reference evidence="3" key="1">
    <citation type="submission" date="2022-11" db="EMBL/GenBank/DDBJ databases">
        <title>Marilongibacter aestuarii gen. nov., sp. nov., isolated from tidal flat sediment.</title>
        <authorList>
            <person name="Jiayan W."/>
        </authorList>
    </citation>
    <scope>NUCLEOTIDE SEQUENCE</scope>
    <source>
        <strain evidence="3">Z1-6</strain>
    </source>
</reference>
<dbReference type="AlphaFoldDB" id="A0A9X3F373"/>
<feature type="chain" id="PRO_5040737385" evidence="2">
    <location>
        <begin position="29"/>
        <end position="399"/>
    </location>
</feature>
<keyword evidence="4" id="KW-1185">Reference proteome</keyword>
<dbReference type="EMBL" id="JAPOHD010000010">
    <property type="protein sequence ID" value="MCY1719739.1"/>
    <property type="molecule type" value="Genomic_DNA"/>
</dbReference>
<feature type="region of interest" description="Disordered" evidence="1">
    <location>
        <begin position="27"/>
        <end position="197"/>
    </location>
</feature>
<evidence type="ECO:0000313" key="4">
    <source>
        <dbReference type="Proteomes" id="UP001145087"/>
    </source>
</evidence>
<evidence type="ECO:0000256" key="1">
    <source>
        <dbReference type="SAM" id="MobiDB-lite"/>
    </source>
</evidence>
<evidence type="ECO:0000256" key="2">
    <source>
        <dbReference type="SAM" id="SignalP"/>
    </source>
</evidence>